<feature type="coiled-coil region" evidence="1">
    <location>
        <begin position="84"/>
        <end position="287"/>
    </location>
</feature>
<feature type="compositionally biased region" description="Low complexity" evidence="2">
    <location>
        <begin position="554"/>
        <end position="568"/>
    </location>
</feature>
<dbReference type="Proteomes" id="UP001178507">
    <property type="component" value="Unassembled WGS sequence"/>
</dbReference>
<feature type="region of interest" description="Disordered" evidence="2">
    <location>
        <begin position="534"/>
        <end position="620"/>
    </location>
</feature>
<name>A0AA36J0F9_9DINO</name>
<feature type="coiled-coil region" evidence="1">
    <location>
        <begin position="363"/>
        <end position="397"/>
    </location>
</feature>
<comment type="caution">
    <text evidence="3">The sequence shown here is derived from an EMBL/GenBank/DDBJ whole genome shotgun (WGS) entry which is preliminary data.</text>
</comment>
<evidence type="ECO:0000256" key="2">
    <source>
        <dbReference type="SAM" id="MobiDB-lite"/>
    </source>
</evidence>
<organism evidence="3 4">
    <name type="scientific">Effrenium voratum</name>
    <dbReference type="NCBI Taxonomy" id="2562239"/>
    <lineage>
        <taxon>Eukaryota</taxon>
        <taxon>Sar</taxon>
        <taxon>Alveolata</taxon>
        <taxon>Dinophyceae</taxon>
        <taxon>Suessiales</taxon>
        <taxon>Symbiodiniaceae</taxon>
        <taxon>Effrenium</taxon>
    </lineage>
</organism>
<dbReference type="EMBL" id="CAUJNA010003223">
    <property type="protein sequence ID" value="CAJ1396240.1"/>
    <property type="molecule type" value="Genomic_DNA"/>
</dbReference>
<proteinExistence type="predicted"/>
<dbReference type="AlphaFoldDB" id="A0AA36J0F9"/>
<keyword evidence="1" id="KW-0175">Coiled coil</keyword>
<accession>A0AA36J0F9</accession>
<keyword evidence="4" id="KW-1185">Reference proteome</keyword>
<gene>
    <name evidence="3" type="ORF">EVOR1521_LOCUS20505</name>
</gene>
<evidence type="ECO:0000256" key="1">
    <source>
        <dbReference type="SAM" id="Coils"/>
    </source>
</evidence>
<evidence type="ECO:0000313" key="3">
    <source>
        <dbReference type="EMBL" id="CAJ1396240.1"/>
    </source>
</evidence>
<evidence type="ECO:0000313" key="4">
    <source>
        <dbReference type="Proteomes" id="UP001178507"/>
    </source>
</evidence>
<feature type="compositionally biased region" description="Gly residues" evidence="2">
    <location>
        <begin position="580"/>
        <end position="590"/>
    </location>
</feature>
<evidence type="ECO:0008006" key="5">
    <source>
        <dbReference type="Google" id="ProtNLM"/>
    </source>
</evidence>
<reference evidence="3" key="1">
    <citation type="submission" date="2023-08" db="EMBL/GenBank/DDBJ databases">
        <authorList>
            <person name="Chen Y."/>
            <person name="Shah S."/>
            <person name="Dougan E. K."/>
            <person name="Thang M."/>
            <person name="Chan C."/>
        </authorList>
    </citation>
    <scope>NUCLEOTIDE SEQUENCE</scope>
</reference>
<feature type="coiled-coil region" evidence="1">
    <location>
        <begin position="448"/>
        <end position="529"/>
    </location>
</feature>
<feature type="coiled-coil region" evidence="1">
    <location>
        <begin position="9"/>
        <end position="43"/>
    </location>
</feature>
<sequence>MAVNLNPEAVEWQNRWAELENAFAVLEAERDVLKVEVSKLRRQSEAENMKELSAKQAVDEKKVSELQSRLEEAKCLADERWQELERKQEENARLSEELQKQTLHLQESAQSKFQLEEEKMRRAQETRAFELQLELLQREKAATEGQLQALQKELGDAKGEAKAKSGLLEENARQVQKMAEDVEAARVEAELQKEDARLAREVEQREMQLKEAAERELQEVLRSVAKDRASHEESLKQMTQKLEQSQEELSSTQARLEAAAAAQAARLAEVSEAELTTRKELEELRAKQDSFSSAPTTGLPTGNAKLADLLYEATTSREEDAVKERQLREQYQEALETVGREIKERQPALMSQREELLRLKTLTARLTKQNEELLARVEQLQSQCMEAEARAKKCSGQQKLLEGHVREVADQMVVLIHENRRLSGALPEEEHPGDLKAYEAQKRGFRTVQELVDQNLSLRRSVAQLLSECEDEAQKELQLLRQRELQLEAKLKEQELQYSGLFEELKKHVQQLEQERDKAKEKIKALEAQDAMQGVRAAEAAAPTSSGVQEASERQAALSAQEQQQEAAGRVSTQCHGGAPESGGGAGGAGEHQRSQGAAPGVAGPAAGGARGAEGAAAEARAACGVLARWQAAGGVARHGPAGRDPSSQA</sequence>
<protein>
    <recommendedName>
        <fullName evidence="5">Nucleoprotein TPR</fullName>
    </recommendedName>
</protein>